<dbReference type="GO" id="GO:0008017">
    <property type="term" value="F:microtubule binding"/>
    <property type="evidence" value="ECO:0007669"/>
    <property type="project" value="InterPro"/>
</dbReference>
<feature type="region of interest" description="Disordered" evidence="6">
    <location>
        <begin position="24"/>
        <end position="45"/>
    </location>
</feature>
<comment type="caution">
    <text evidence="8">The sequence shown here is derived from an EMBL/GenBank/DDBJ whole genome shotgun (WGS) entry which is preliminary data.</text>
</comment>
<evidence type="ECO:0000256" key="4">
    <source>
        <dbReference type="ARBA" id="ARBA00023212"/>
    </source>
</evidence>
<evidence type="ECO:0000256" key="2">
    <source>
        <dbReference type="ARBA" id="ARBA00022741"/>
    </source>
</evidence>
<comment type="subcellular location">
    <subcellularLocation>
        <location evidence="1">Cytoplasm</location>
        <location evidence="1">Cytoskeleton</location>
    </subcellularLocation>
</comment>
<dbReference type="PROSITE" id="PS50067">
    <property type="entry name" value="KINESIN_MOTOR_2"/>
    <property type="match status" value="1"/>
</dbReference>
<evidence type="ECO:0000313" key="8">
    <source>
        <dbReference type="EMBL" id="KAG9336837.1"/>
    </source>
</evidence>
<dbReference type="InterPro" id="IPR027417">
    <property type="entry name" value="P-loop_NTPase"/>
</dbReference>
<dbReference type="PANTHER" id="PTHR47968">
    <property type="entry name" value="CENTROMERE PROTEIN E"/>
    <property type="match status" value="1"/>
</dbReference>
<dbReference type="SUPFAM" id="SSF52540">
    <property type="entry name" value="P-loop containing nucleoside triphosphate hydrolases"/>
    <property type="match status" value="1"/>
</dbReference>
<dbReference type="GO" id="GO:0005856">
    <property type="term" value="C:cytoskeleton"/>
    <property type="evidence" value="ECO:0007669"/>
    <property type="project" value="UniProtKB-SubCell"/>
</dbReference>
<keyword evidence="3" id="KW-0067">ATP-binding</keyword>
<evidence type="ECO:0000256" key="1">
    <source>
        <dbReference type="ARBA" id="ARBA00004245"/>
    </source>
</evidence>
<proteinExistence type="inferred from homology"/>
<evidence type="ECO:0000313" key="9">
    <source>
        <dbReference type="Proteomes" id="UP000824540"/>
    </source>
</evidence>
<dbReference type="OrthoDB" id="8768358at2759"/>
<feature type="domain" description="Kinesin motor" evidence="7">
    <location>
        <begin position="40"/>
        <end position="161"/>
    </location>
</feature>
<evidence type="ECO:0000256" key="6">
    <source>
        <dbReference type="SAM" id="MobiDB-lite"/>
    </source>
</evidence>
<dbReference type="PANTHER" id="PTHR47968:SF67">
    <property type="entry name" value="KINESIN MOTOR DOMAIN-CONTAINING PROTEIN"/>
    <property type="match status" value="1"/>
</dbReference>
<dbReference type="InterPro" id="IPR036961">
    <property type="entry name" value="Kinesin_motor_dom_sf"/>
</dbReference>
<dbReference type="AlphaFoldDB" id="A0A8T2NK97"/>
<dbReference type="GO" id="GO:0005524">
    <property type="term" value="F:ATP binding"/>
    <property type="evidence" value="ECO:0007669"/>
    <property type="project" value="UniProtKB-KW"/>
</dbReference>
<dbReference type="Pfam" id="PF00225">
    <property type="entry name" value="Kinesin"/>
    <property type="match status" value="1"/>
</dbReference>
<organism evidence="8 9">
    <name type="scientific">Albula glossodonta</name>
    <name type="common">roundjaw bonefish</name>
    <dbReference type="NCBI Taxonomy" id="121402"/>
    <lineage>
        <taxon>Eukaryota</taxon>
        <taxon>Metazoa</taxon>
        <taxon>Chordata</taxon>
        <taxon>Craniata</taxon>
        <taxon>Vertebrata</taxon>
        <taxon>Euteleostomi</taxon>
        <taxon>Actinopterygii</taxon>
        <taxon>Neopterygii</taxon>
        <taxon>Teleostei</taxon>
        <taxon>Albuliformes</taxon>
        <taxon>Albulidae</taxon>
        <taxon>Albula</taxon>
    </lineage>
</organism>
<dbReference type="InterPro" id="IPR001752">
    <property type="entry name" value="Kinesin_motor_dom"/>
</dbReference>
<protein>
    <recommendedName>
        <fullName evidence="7">Kinesin motor domain-containing protein</fullName>
    </recommendedName>
</protein>
<name>A0A8T2NK97_9TELE</name>
<reference evidence="8" key="1">
    <citation type="thesis" date="2021" institute="BYU ScholarsArchive" country="Provo, UT, USA">
        <title>Applications of and Algorithms for Genome Assembly and Genomic Analyses with an Emphasis on Marine Teleosts.</title>
        <authorList>
            <person name="Pickett B.D."/>
        </authorList>
    </citation>
    <scope>NUCLEOTIDE SEQUENCE</scope>
    <source>
        <strain evidence="8">HI-2016</strain>
    </source>
</reference>
<keyword evidence="4" id="KW-0963">Cytoplasm</keyword>
<dbReference type="Proteomes" id="UP000824540">
    <property type="component" value="Unassembled WGS sequence"/>
</dbReference>
<dbReference type="GO" id="GO:0007018">
    <property type="term" value="P:microtubule-based movement"/>
    <property type="evidence" value="ECO:0007669"/>
    <property type="project" value="InterPro"/>
</dbReference>
<evidence type="ECO:0000256" key="5">
    <source>
        <dbReference type="PROSITE-ProRule" id="PRU00283"/>
    </source>
</evidence>
<dbReference type="InterPro" id="IPR027640">
    <property type="entry name" value="Kinesin-like_fam"/>
</dbReference>
<dbReference type="EMBL" id="JAFBMS010000102">
    <property type="protein sequence ID" value="KAG9336837.1"/>
    <property type="molecule type" value="Genomic_DNA"/>
</dbReference>
<gene>
    <name evidence="8" type="ORF">JZ751_003185</name>
</gene>
<keyword evidence="9" id="KW-1185">Reference proteome</keyword>
<sequence>MAKYPVEPCQSPGRLRIIRGPEEDERLGPALDPGSPQSHGKTFTITGGAERYSDRGIIPRTLSYLYQHFSQDSSKVYTAHISYLEIYNEVGYDLLDPRHEASRLEDLPDLSWPCWLALAFCTGKDGCRFPAFNIPPPPRDLQGRTHTHALTHTRRAEWNKS</sequence>
<accession>A0A8T2NK97</accession>
<evidence type="ECO:0000256" key="3">
    <source>
        <dbReference type="ARBA" id="ARBA00022840"/>
    </source>
</evidence>
<feature type="compositionally biased region" description="Polar residues" evidence="6">
    <location>
        <begin position="35"/>
        <end position="45"/>
    </location>
</feature>
<comment type="caution">
    <text evidence="5">Lacks conserved residue(s) required for the propagation of feature annotation.</text>
</comment>
<keyword evidence="4" id="KW-0206">Cytoskeleton</keyword>
<comment type="similarity">
    <text evidence="5">Belongs to the TRAFAC class myosin-kinesin ATPase superfamily. Kinesin family.</text>
</comment>
<dbReference type="Gene3D" id="3.40.850.10">
    <property type="entry name" value="Kinesin motor domain"/>
    <property type="match status" value="1"/>
</dbReference>
<keyword evidence="2" id="KW-0547">Nucleotide-binding</keyword>
<evidence type="ECO:0000259" key="7">
    <source>
        <dbReference type="PROSITE" id="PS50067"/>
    </source>
</evidence>
<dbReference type="GO" id="GO:0003777">
    <property type="term" value="F:microtubule motor activity"/>
    <property type="evidence" value="ECO:0007669"/>
    <property type="project" value="InterPro"/>
</dbReference>